<protein>
    <recommendedName>
        <fullName evidence="2">Chorismate mutase</fullName>
    </recommendedName>
</protein>
<sequence>MWCRGIRGAITVTANNKASIIAASKELLEEMVQANGIEIDEVAAIFFTTTSDLNAEFPAAATRELGWPQHLALLCGHEMNVPNSVPRCLRVLMLVNTGKGAEEIKHIYLREARKLKRSETIIPVG</sequence>
<dbReference type="GO" id="GO:0046417">
    <property type="term" value="P:chorismate metabolic process"/>
    <property type="evidence" value="ECO:0007669"/>
    <property type="project" value="TreeGrafter"/>
</dbReference>
<dbReference type="InterPro" id="IPR008243">
    <property type="entry name" value="Chorismate_mutase_AroH"/>
</dbReference>
<evidence type="ECO:0008006" key="2">
    <source>
        <dbReference type="Google" id="ProtNLM"/>
    </source>
</evidence>
<dbReference type="PROSITE" id="PS51167">
    <property type="entry name" value="CHORISMATE_MUT_1"/>
    <property type="match status" value="1"/>
</dbReference>
<dbReference type="NCBIfam" id="TIGR01796">
    <property type="entry name" value="CM_mono_aroH"/>
    <property type="match status" value="1"/>
</dbReference>
<dbReference type="AlphaFoldDB" id="X1LM30"/>
<proteinExistence type="predicted"/>
<dbReference type="EMBL" id="BARV01015863">
    <property type="protein sequence ID" value="GAI20417.1"/>
    <property type="molecule type" value="Genomic_DNA"/>
</dbReference>
<reference evidence="1" key="1">
    <citation type="journal article" date="2014" name="Front. Microbiol.">
        <title>High frequency of phylogenetically diverse reductive dehalogenase-homologous genes in deep subseafloor sedimentary metagenomes.</title>
        <authorList>
            <person name="Kawai M."/>
            <person name="Futagami T."/>
            <person name="Toyoda A."/>
            <person name="Takaki Y."/>
            <person name="Nishi S."/>
            <person name="Hori S."/>
            <person name="Arai W."/>
            <person name="Tsubouchi T."/>
            <person name="Morono Y."/>
            <person name="Uchiyama I."/>
            <person name="Ito T."/>
            <person name="Fujiyama A."/>
            <person name="Inagaki F."/>
            <person name="Takami H."/>
        </authorList>
    </citation>
    <scope>NUCLEOTIDE SEQUENCE</scope>
    <source>
        <strain evidence="1">Expedition CK06-06</strain>
    </source>
</reference>
<name>X1LM30_9ZZZZ</name>
<dbReference type="CDD" id="cd02185">
    <property type="entry name" value="AroH"/>
    <property type="match status" value="1"/>
</dbReference>
<comment type="caution">
    <text evidence="1">The sequence shown here is derived from an EMBL/GenBank/DDBJ whole genome shotgun (WGS) entry which is preliminary data.</text>
</comment>
<dbReference type="GO" id="GO:0004106">
    <property type="term" value="F:chorismate mutase activity"/>
    <property type="evidence" value="ECO:0007669"/>
    <property type="project" value="TreeGrafter"/>
</dbReference>
<evidence type="ECO:0000313" key="1">
    <source>
        <dbReference type="EMBL" id="GAI20417.1"/>
    </source>
</evidence>
<accession>X1LM30</accession>
<dbReference type="PIRSF" id="PIRSF005965">
    <property type="entry name" value="Chor_mut_AroH"/>
    <property type="match status" value="1"/>
</dbReference>
<gene>
    <name evidence="1" type="ORF">S06H3_27355</name>
</gene>
<dbReference type="SUPFAM" id="SSF55298">
    <property type="entry name" value="YjgF-like"/>
    <property type="match status" value="1"/>
</dbReference>
<dbReference type="Gene3D" id="3.30.1330.40">
    <property type="entry name" value="RutC-like"/>
    <property type="match status" value="1"/>
</dbReference>
<dbReference type="InterPro" id="IPR035959">
    <property type="entry name" value="RutC-like_sf"/>
</dbReference>
<organism evidence="1">
    <name type="scientific">marine sediment metagenome</name>
    <dbReference type="NCBI Taxonomy" id="412755"/>
    <lineage>
        <taxon>unclassified sequences</taxon>
        <taxon>metagenomes</taxon>
        <taxon>ecological metagenomes</taxon>
    </lineage>
</organism>
<dbReference type="PANTHER" id="PTHR21164:SF0">
    <property type="entry name" value="CHORISMATE MUTASE AROH"/>
    <property type="match status" value="1"/>
</dbReference>
<dbReference type="PANTHER" id="PTHR21164">
    <property type="entry name" value="CHORISMATE MUTASE"/>
    <property type="match status" value="1"/>
</dbReference>
<dbReference type="Pfam" id="PF07736">
    <property type="entry name" value="CM_1"/>
    <property type="match status" value="1"/>
</dbReference>